<keyword evidence="13" id="KW-1185">Reference proteome</keyword>
<dbReference type="GO" id="GO:0005525">
    <property type="term" value="F:GTP binding"/>
    <property type="evidence" value="ECO:0007669"/>
    <property type="project" value="UniProtKB-KW"/>
</dbReference>
<reference evidence="11" key="1">
    <citation type="submission" date="2022-08" db="EMBL/GenBank/DDBJ databases">
        <title>Novel sulfate-reducing endosymbionts in the free-living metamonad Anaeramoeba.</title>
        <authorList>
            <person name="Jerlstrom-Hultqvist J."/>
            <person name="Cepicka I."/>
            <person name="Gallot-Lavallee L."/>
            <person name="Salas-Leiva D."/>
            <person name="Curtis B.A."/>
            <person name="Zahonova K."/>
            <person name="Pipaliya S."/>
            <person name="Dacks J."/>
            <person name="Roger A.J."/>
        </authorList>
    </citation>
    <scope>NUCLEOTIDE SEQUENCE</scope>
    <source>
        <strain evidence="11">Schooner1</strain>
    </source>
</reference>
<dbReference type="PROSITE" id="PS51421">
    <property type="entry name" value="RAS"/>
    <property type="match status" value="1"/>
</dbReference>
<dbReference type="Gene3D" id="3.40.50.300">
    <property type="entry name" value="P-loop containing nucleotide triphosphate hydrolases"/>
    <property type="match status" value="1"/>
</dbReference>
<dbReference type="Proteomes" id="UP001150062">
    <property type="component" value="Unassembled WGS sequence"/>
</dbReference>
<keyword evidence="8" id="KW-0449">Lipoprotein</keyword>
<dbReference type="GO" id="GO:0007165">
    <property type="term" value="P:signal transduction"/>
    <property type="evidence" value="ECO:0007669"/>
    <property type="project" value="InterPro"/>
</dbReference>
<dbReference type="Pfam" id="PF00071">
    <property type="entry name" value="Ras"/>
    <property type="match status" value="1"/>
</dbReference>
<evidence type="ECO:0000256" key="2">
    <source>
        <dbReference type="ARBA" id="ARBA00008344"/>
    </source>
</evidence>
<accession>A0AAV7Z768</accession>
<evidence type="ECO:0000256" key="6">
    <source>
        <dbReference type="ARBA" id="ARBA00023134"/>
    </source>
</evidence>
<comment type="similarity">
    <text evidence="2">Belongs to the small GTPase superfamily. Ras family.</text>
</comment>
<evidence type="ECO:0000313" key="10">
    <source>
        <dbReference type="EMBL" id="KAJ3437926.1"/>
    </source>
</evidence>
<comment type="subcellular location">
    <subcellularLocation>
        <location evidence="1">Cell membrane</location>
        <topology evidence="1">Lipid-anchor</topology>
    </subcellularLocation>
</comment>
<keyword evidence="5" id="KW-0547">Nucleotide-binding</keyword>
<evidence type="ECO:0000313" key="12">
    <source>
        <dbReference type="Proteomes" id="UP001146793"/>
    </source>
</evidence>
<dbReference type="SMART" id="SM00175">
    <property type="entry name" value="RAB"/>
    <property type="match status" value="1"/>
</dbReference>
<dbReference type="SUPFAM" id="SSF52540">
    <property type="entry name" value="P-loop containing nucleoside triphosphate hydrolases"/>
    <property type="match status" value="1"/>
</dbReference>
<keyword evidence="6" id="KW-0342">GTP-binding</keyword>
<evidence type="ECO:0000256" key="7">
    <source>
        <dbReference type="ARBA" id="ARBA00023136"/>
    </source>
</evidence>
<evidence type="ECO:0000313" key="13">
    <source>
        <dbReference type="Proteomes" id="UP001150062"/>
    </source>
</evidence>
<evidence type="ECO:0000256" key="5">
    <source>
        <dbReference type="ARBA" id="ARBA00022741"/>
    </source>
</evidence>
<dbReference type="NCBIfam" id="TIGR00231">
    <property type="entry name" value="small_GTP"/>
    <property type="match status" value="1"/>
</dbReference>
<gene>
    <name evidence="10" type="ORF">M0812_17104</name>
    <name evidence="11" type="ORF">M0813_20764</name>
</gene>
<dbReference type="PROSITE" id="PS51419">
    <property type="entry name" value="RAB"/>
    <property type="match status" value="1"/>
</dbReference>
<dbReference type="AlphaFoldDB" id="A0AAV7Z768"/>
<keyword evidence="7" id="KW-0472">Membrane</keyword>
<dbReference type="GO" id="GO:0003924">
    <property type="term" value="F:GTPase activity"/>
    <property type="evidence" value="ECO:0007669"/>
    <property type="project" value="InterPro"/>
</dbReference>
<reference evidence="10" key="2">
    <citation type="submission" date="2022-08" db="EMBL/GenBank/DDBJ databases">
        <title>Novel sulphate-reducing endosymbionts in the free-living metamonad Anaeramoeba.</title>
        <authorList>
            <person name="Jerlstrom-Hultqvist J."/>
            <person name="Cepicka I."/>
            <person name="Gallot-Lavallee L."/>
            <person name="Salas-Leiva D."/>
            <person name="Curtis B.A."/>
            <person name="Zahonova K."/>
            <person name="Pipaliya S."/>
            <person name="Dacks J."/>
            <person name="Roger A.J."/>
        </authorList>
    </citation>
    <scope>NUCLEOTIDE SEQUENCE</scope>
    <source>
        <strain evidence="10">Busselton2</strain>
    </source>
</reference>
<dbReference type="InterPro" id="IPR020849">
    <property type="entry name" value="Small_GTPase_Ras-type"/>
</dbReference>
<organism evidence="10 12">
    <name type="scientific">Anaeramoeba flamelloides</name>
    <dbReference type="NCBI Taxonomy" id="1746091"/>
    <lineage>
        <taxon>Eukaryota</taxon>
        <taxon>Metamonada</taxon>
        <taxon>Anaeramoebidae</taxon>
        <taxon>Anaeramoeba</taxon>
    </lineage>
</organism>
<dbReference type="PROSITE" id="PS51420">
    <property type="entry name" value="RHO"/>
    <property type="match status" value="1"/>
</dbReference>
<dbReference type="SMART" id="SM00174">
    <property type="entry name" value="RHO"/>
    <property type="match status" value="1"/>
</dbReference>
<proteinExistence type="inferred from homology"/>
<protein>
    <submittedName>
        <fullName evidence="10">Ras-like protein rasb</fullName>
    </submittedName>
</protein>
<dbReference type="FunFam" id="3.40.50.300:FF:000080">
    <property type="entry name" value="Ras-like GTPase Ras1"/>
    <property type="match status" value="1"/>
</dbReference>
<keyword evidence="9" id="KW-0636">Prenylation</keyword>
<evidence type="ECO:0000256" key="3">
    <source>
        <dbReference type="ARBA" id="ARBA00022475"/>
    </source>
</evidence>
<dbReference type="Proteomes" id="UP001146793">
    <property type="component" value="Unassembled WGS sequence"/>
</dbReference>
<dbReference type="InterPro" id="IPR001806">
    <property type="entry name" value="Small_GTPase"/>
</dbReference>
<dbReference type="PANTHER" id="PTHR24070">
    <property type="entry name" value="RAS, DI-RAS, AND RHEB FAMILY MEMBERS OF SMALL GTPASE SUPERFAMILY"/>
    <property type="match status" value="1"/>
</dbReference>
<evidence type="ECO:0000256" key="8">
    <source>
        <dbReference type="ARBA" id="ARBA00023288"/>
    </source>
</evidence>
<name>A0AAV7Z768_9EUKA</name>
<evidence type="ECO:0000256" key="4">
    <source>
        <dbReference type="ARBA" id="ARBA00022481"/>
    </source>
</evidence>
<dbReference type="PRINTS" id="PR00449">
    <property type="entry name" value="RASTRNSFRMNG"/>
</dbReference>
<dbReference type="InterPro" id="IPR027417">
    <property type="entry name" value="P-loop_NTPase"/>
</dbReference>
<evidence type="ECO:0000313" key="11">
    <source>
        <dbReference type="EMBL" id="KAJ6245052.1"/>
    </source>
</evidence>
<dbReference type="EMBL" id="JANTQA010000033">
    <property type="protein sequence ID" value="KAJ3437926.1"/>
    <property type="molecule type" value="Genomic_DNA"/>
</dbReference>
<evidence type="ECO:0000256" key="1">
    <source>
        <dbReference type="ARBA" id="ARBA00004193"/>
    </source>
</evidence>
<evidence type="ECO:0000256" key="9">
    <source>
        <dbReference type="ARBA" id="ARBA00023289"/>
    </source>
</evidence>
<keyword evidence="4" id="KW-0488">Methylation</keyword>
<comment type="caution">
    <text evidence="10">The sequence shown here is derived from an EMBL/GenBank/DDBJ whole genome shotgun (WGS) entry which is preliminary data.</text>
</comment>
<dbReference type="InterPro" id="IPR005225">
    <property type="entry name" value="Small_GTP-bd"/>
</dbReference>
<dbReference type="EMBL" id="JAOAOG010000155">
    <property type="protein sequence ID" value="KAJ6245052.1"/>
    <property type="molecule type" value="Genomic_DNA"/>
</dbReference>
<sequence>MSQSDFKIVVVGGGGVGKSAITIQFLQNYFVTDYDPTIEESYRKQVIVDSETCLLDILDTAGQEDYSAMREQYMQSGEGFILVYSIVARDTFVEIPELKDMILRVKDESYFPMVVVGNKCDLEDQRSISKDEGLKFAESIGCPFFETSAKKVLNITESFYEIVRSIRKYLSGKVKKDVKKKKGKKHVCSII</sequence>
<dbReference type="CDD" id="cd00876">
    <property type="entry name" value="Ras"/>
    <property type="match status" value="1"/>
</dbReference>
<keyword evidence="3" id="KW-1003">Cell membrane</keyword>
<dbReference type="GO" id="GO:0005886">
    <property type="term" value="C:plasma membrane"/>
    <property type="evidence" value="ECO:0007669"/>
    <property type="project" value="UniProtKB-SubCell"/>
</dbReference>
<dbReference type="SMART" id="SM00173">
    <property type="entry name" value="RAS"/>
    <property type="match status" value="1"/>
</dbReference>